<dbReference type="GO" id="GO:0046464">
    <property type="term" value="P:acylglycerol catabolic process"/>
    <property type="evidence" value="ECO:0007669"/>
    <property type="project" value="TreeGrafter"/>
</dbReference>
<dbReference type="InterPro" id="IPR050266">
    <property type="entry name" value="AB_hydrolase_sf"/>
</dbReference>
<evidence type="ECO:0000313" key="4">
    <source>
        <dbReference type="Proteomes" id="UP000076874"/>
    </source>
</evidence>
<dbReference type="PANTHER" id="PTHR43798:SF5">
    <property type="entry name" value="MONOACYLGLYCEROL LIPASE ABHD6"/>
    <property type="match status" value="1"/>
</dbReference>
<proteinExistence type="predicted"/>
<comment type="caution">
    <text evidence="3">The sequence shown here is derived from an EMBL/GenBank/DDBJ whole genome shotgun (WGS) entry which is preliminary data.</text>
</comment>
<gene>
    <name evidence="3" type="ORF">SPI_04814</name>
</gene>
<evidence type="ECO:0000313" key="3">
    <source>
        <dbReference type="EMBL" id="OAA61955.1"/>
    </source>
</evidence>
<dbReference type="EMBL" id="AZHD01000007">
    <property type="protein sequence ID" value="OAA61955.1"/>
    <property type="molecule type" value="Genomic_DNA"/>
</dbReference>
<dbReference type="SUPFAM" id="SSF53474">
    <property type="entry name" value="alpha/beta-Hydrolases"/>
    <property type="match status" value="1"/>
</dbReference>
<reference evidence="3 4" key="1">
    <citation type="journal article" date="2016" name="Genome Biol. Evol.">
        <title>Divergent and convergent evolution of fungal pathogenicity.</title>
        <authorList>
            <person name="Shang Y."/>
            <person name="Xiao G."/>
            <person name="Zheng P."/>
            <person name="Cen K."/>
            <person name="Zhan S."/>
            <person name="Wang C."/>
        </authorList>
    </citation>
    <scope>NUCLEOTIDE SEQUENCE [LARGE SCALE GENOMIC DNA]</scope>
    <source>
        <strain evidence="3 4">RCEF 264</strain>
    </source>
</reference>
<feature type="compositionally biased region" description="Low complexity" evidence="1">
    <location>
        <begin position="92"/>
        <end position="107"/>
    </location>
</feature>
<sequence>MSSFCETPLGYKIHCAHSGDPSGQLALCLHGLGGSIDTYTPLLPSLPPSLHVVRVDFPGFGQSPLPVAPTRISVADHVANLHHLIASLQAAAPAADPQQQQQQQQQPPSAPVLLLGHSLGGIVALQYAAQHPDAVAGLFLLGPGRATSHIPAVRDAMRNTAANVRQHGIATAAANAAKTNFYVDTPERTVDPTLRQAVSDAVAASDPEGYAQTCEALVDAAHADPDYAAIRCPAVFVAGDKDGISPVSRSQDLAALVRGWTAVEVVRSGHQPILEDLGGVKKALQLFLEKAT</sequence>
<evidence type="ECO:0000256" key="1">
    <source>
        <dbReference type="SAM" id="MobiDB-lite"/>
    </source>
</evidence>
<dbReference type="GO" id="GO:0016020">
    <property type="term" value="C:membrane"/>
    <property type="evidence" value="ECO:0007669"/>
    <property type="project" value="TreeGrafter"/>
</dbReference>
<protein>
    <recommendedName>
        <fullName evidence="2">AB hydrolase-1 domain-containing protein</fullName>
    </recommendedName>
</protein>
<name>A0A167UVR6_9HYPO</name>
<organism evidence="3 4">
    <name type="scientific">Niveomyces insectorum RCEF 264</name>
    <dbReference type="NCBI Taxonomy" id="1081102"/>
    <lineage>
        <taxon>Eukaryota</taxon>
        <taxon>Fungi</taxon>
        <taxon>Dikarya</taxon>
        <taxon>Ascomycota</taxon>
        <taxon>Pezizomycotina</taxon>
        <taxon>Sordariomycetes</taxon>
        <taxon>Hypocreomycetidae</taxon>
        <taxon>Hypocreales</taxon>
        <taxon>Cordycipitaceae</taxon>
        <taxon>Niveomyces</taxon>
    </lineage>
</organism>
<accession>A0A167UVR6</accession>
<dbReference type="STRING" id="1081102.A0A167UVR6"/>
<dbReference type="Proteomes" id="UP000076874">
    <property type="component" value="Unassembled WGS sequence"/>
</dbReference>
<dbReference type="AlphaFoldDB" id="A0A167UVR6"/>
<dbReference type="Gene3D" id="3.40.50.1820">
    <property type="entry name" value="alpha/beta hydrolase"/>
    <property type="match status" value="1"/>
</dbReference>
<dbReference type="OrthoDB" id="4865810at2759"/>
<dbReference type="PANTHER" id="PTHR43798">
    <property type="entry name" value="MONOACYLGLYCEROL LIPASE"/>
    <property type="match status" value="1"/>
</dbReference>
<feature type="region of interest" description="Disordered" evidence="1">
    <location>
        <begin position="92"/>
        <end position="111"/>
    </location>
</feature>
<dbReference type="GO" id="GO:0047372">
    <property type="term" value="F:monoacylglycerol lipase activity"/>
    <property type="evidence" value="ECO:0007669"/>
    <property type="project" value="TreeGrafter"/>
</dbReference>
<dbReference type="InterPro" id="IPR029058">
    <property type="entry name" value="AB_hydrolase_fold"/>
</dbReference>
<feature type="domain" description="AB hydrolase-1" evidence="2">
    <location>
        <begin position="27"/>
        <end position="275"/>
    </location>
</feature>
<evidence type="ECO:0000259" key="2">
    <source>
        <dbReference type="Pfam" id="PF00561"/>
    </source>
</evidence>
<dbReference type="Pfam" id="PF00561">
    <property type="entry name" value="Abhydrolase_1"/>
    <property type="match status" value="1"/>
</dbReference>
<dbReference type="InterPro" id="IPR000073">
    <property type="entry name" value="AB_hydrolase_1"/>
</dbReference>
<keyword evidence="4" id="KW-1185">Reference proteome</keyword>